<reference evidence="1 2" key="1">
    <citation type="submission" date="2017-06" db="EMBL/GenBank/DDBJ databases">
        <authorList>
            <person name="Kim H.J."/>
            <person name="Triplett B.A."/>
        </authorList>
    </citation>
    <scope>NUCLEOTIDE SEQUENCE [LARGE SCALE GENOMIC DNA]</scope>
    <source>
        <strain evidence="1 2">DSM 44715</strain>
    </source>
</reference>
<proteinExistence type="predicted"/>
<evidence type="ECO:0000313" key="2">
    <source>
        <dbReference type="Proteomes" id="UP000198318"/>
    </source>
</evidence>
<keyword evidence="2" id="KW-1185">Reference proteome</keyword>
<sequence length="68" mass="6931">MPLEGEGTITAEGMPASAWSTGAVGHRARLDGLRVEGCEAVREQAAEYGRQARAFVSGAVDGAGAETP</sequence>
<dbReference type="EMBL" id="FZOR01000023">
    <property type="protein sequence ID" value="SNT30619.1"/>
    <property type="molecule type" value="Genomic_DNA"/>
</dbReference>
<organism evidence="1 2">
    <name type="scientific">Actinomadura meyerae</name>
    <dbReference type="NCBI Taxonomy" id="240840"/>
    <lineage>
        <taxon>Bacteria</taxon>
        <taxon>Bacillati</taxon>
        <taxon>Actinomycetota</taxon>
        <taxon>Actinomycetes</taxon>
        <taxon>Streptosporangiales</taxon>
        <taxon>Thermomonosporaceae</taxon>
        <taxon>Actinomadura</taxon>
    </lineage>
</organism>
<protein>
    <submittedName>
        <fullName evidence="1">Uncharacterized protein</fullName>
    </submittedName>
</protein>
<evidence type="ECO:0000313" key="1">
    <source>
        <dbReference type="EMBL" id="SNT30619.1"/>
    </source>
</evidence>
<gene>
    <name evidence="1" type="ORF">SAMN05443665_10237</name>
</gene>
<accession>A0A239LLS0</accession>
<name>A0A239LLS0_9ACTN</name>
<dbReference type="Proteomes" id="UP000198318">
    <property type="component" value="Unassembled WGS sequence"/>
</dbReference>
<dbReference type="AlphaFoldDB" id="A0A239LLS0"/>